<dbReference type="InterPro" id="IPR002804">
    <property type="entry name" value="Archease"/>
</dbReference>
<dbReference type="PANTHER" id="PTHR12682:SF11">
    <property type="entry name" value="PROTEIN ARCHEASE"/>
    <property type="match status" value="1"/>
</dbReference>
<dbReference type="InterPro" id="IPR023572">
    <property type="entry name" value="Archease_dom"/>
</dbReference>
<keyword evidence="3" id="KW-0479">Metal-binding</keyword>
<dbReference type="FunFam" id="3.55.10.10:FF:000001">
    <property type="entry name" value="protein archease isoform X1"/>
    <property type="match status" value="1"/>
</dbReference>
<gene>
    <name evidence="6" type="ORF">g.20834</name>
</gene>
<sequence>MAGNDSRMGKYEFLDHTADVQIHAWGDDLREAFENAAVAMTAYITDIKAIEISQKESFQVESDDLQGLLYRFLDGVLFLFNAEPYLLSKRVRILEFQSDTQFRILAECYGETFSLDKHTQGTEIKAITYSAMKIIEEKDRCEVYFIVDI</sequence>
<organism evidence="6">
    <name type="scientific">Aceria tosichella</name>
    <name type="common">wheat curl mite</name>
    <dbReference type="NCBI Taxonomy" id="561515"/>
    <lineage>
        <taxon>Eukaryota</taxon>
        <taxon>Metazoa</taxon>
        <taxon>Ecdysozoa</taxon>
        <taxon>Arthropoda</taxon>
        <taxon>Chelicerata</taxon>
        <taxon>Arachnida</taxon>
        <taxon>Acari</taxon>
        <taxon>Acariformes</taxon>
        <taxon>Trombidiformes</taxon>
        <taxon>Prostigmata</taxon>
        <taxon>Eupodina</taxon>
        <taxon>Eriophyoidea</taxon>
        <taxon>Eriophyidae</taxon>
        <taxon>Eriophyinae</taxon>
        <taxon>Aceriini</taxon>
        <taxon>Aceria</taxon>
    </lineage>
</organism>
<accession>A0A6G1S579</accession>
<keyword evidence="2" id="KW-0819">tRNA processing</keyword>
<dbReference type="GO" id="GO:0006388">
    <property type="term" value="P:tRNA splicing, via endonucleolytic cleavage and ligation"/>
    <property type="evidence" value="ECO:0007669"/>
    <property type="project" value="TreeGrafter"/>
</dbReference>
<feature type="domain" description="Archease" evidence="5">
    <location>
        <begin position="11"/>
        <end position="149"/>
    </location>
</feature>
<dbReference type="GO" id="GO:0072669">
    <property type="term" value="C:tRNA-splicing ligase complex"/>
    <property type="evidence" value="ECO:0007669"/>
    <property type="project" value="TreeGrafter"/>
</dbReference>
<dbReference type="InterPro" id="IPR036820">
    <property type="entry name" value="Archease_dom_sf"/>
</dbReference>
<keyword evidence="4" id="KW-0106">Calcium</keyword>
<comment type="similarity">
    <text evidence="1">Belongs to the archease family.</text>
</comment>
<dbReference type="PANTHER" id="PTHR12682">
    <property type="entry name" value="ARCHEASE"/>
    <property type="match status" value="1"/>
</dbReference>
<evidence type="ECO:0000313" key="6">
    <source>
        <dbReference type="EMBL" id="MDE45654.1"/>
    </source>
</evidence>
<dbReference type="AlphaFoldDB" id="A0A6G1S579"/>
<evidence type="ECO:0000256" key="1">
    <source>
        <dbReference type="ARBA" id="ARBA00007963"/>
    </source>
</evidence>
<evidence type="ECO:0000256" key="3">
    <source>
        <dbReference type="ARBA" id="ARBA00022723"/>
    </source>
</evidence>
<proteinExistence type="inferred from homology"/>
<dbReference type="EMBL" id="GGYP01000883">
    <property type="protein sequence ID" value="MDE45654.1"/>
    <property type="molecule type" value="Transcribed_RNA"/>
</dbReference>
<evidence type="ECO:0000256" key="4">
    <source>
        <dbReference type="ARBA" id="ARBA00022837"/>
    </source>
</evidence>
<dbReference type="Pfam" id="PF01951">
    <property type="entry name" value="Archease"/>
    <property type="match status" value="1"/>
</dbReference>
<name>A0A6G1S579_9ACAR</name>
<dbReference type="GO" id="GO:0046872">
    <property type="term" value="F:metal ion binding"/>
    <property type="evidence" value="ECO:0007669"/>
    <property type="project" value="UniProtKB-KW"/>
</dbReference>
<protein>
    <submittedName>
        <fullName evidence="6">Protein archease-like</fullName>
    </submittedName>
</protein>
<dbReference type="SUPFAM" id="SSF69819">
    <property type="entry name" value="MTH1598-like"/>
    <property type="match status" value="1"/>
</dbReference>
<dbReference type="Gene3D" id="3.55.10.10">
    <property type="entry name" value="Archease domain"/>
    <property type="match status" value="1"/>
</dbReference>
<evidence type="ECO:0000256" key="2">
    <source>
        <dbReference type="ARBA" id="ARBA00022694"/>
    </source>
</evidence>
<reference evidence="6" key="1">
    <citation type="submission" date="2018-10" db="EMBL/GenBank/DDBJ databases">
        <title>Transcriptome assembly of Aceria tosichella (Wheat curl mite) Type 2.</title>
        <authorList>
            <person name="Scully E.D."/>
            <person name="Geib S.M."/>
            <person name="Palmer N.A."/>
            <person name="Gupta A.K."/>
            <person name="Sarath G."/>
            <person name="Tatineni S."/>
        </authorList>
    </citation>
    <scope>NUCLEOTIDE SEQUENCE</scope>
    <source>
        <strain evidence="6">LincolnNE</strain>
    </source>
</reference>
<evidence type="ECO:0000259" key="5">
    <source>
        <dbReference type="Pfam" id="PF01951"/>
    </source>
</evidence>